<keyword evidence="2" id="KW-1185">Reference proteome</keyword>
<organism evidence="1 2">
    <name type="scientific">Trinickia fusca</name>
    <dbReference type="NCBI Taxonomy" id="2419777"/>
    <lineage>
        <taxon>Bacteria</taxon>
        <taxon>Pseudomonadati</taxon>
        <taxon>Pseudomonadota</taxon>
        <taxon>Betaproteobacteria</taxon>
        <taxon>Burkholderiales</taxon>
        <taxon>Burkholderiaceae</taxon>
        <taxon>Trinickia</taxon>
    </lineage>
</organism>
<reference evidence="1 2" key="1">
    <citation type="submission" date="2018-10" db="EMBL/GenBank/DDBJ databases">
        <title>Paraburkholderia sp. 7MK8-2, isolated from soil.</title>
        <authorList>
            <person name="Gao Z.-H."/>
            <person name="Qiu L.-H."/>
        </authorList>
    </citation>
    <scope>NUCLEOTIDE SEQUENCE [LARGE SCALE GENOMIC DNA]</scope>
    <source>
        <strain evidence="1 2">7MK8-2</strain>
    </source>
</reference>
<evidence type="ECO:0000313" key="2">
    <source>
        <dbReference type="Proteomes" id="UP000280434"/>
    </source>
</evidence>
<sequence>MAAINAYIPTVTPLLFETEEGKRTASACLEFGDWNHTEKALTPIRVADLLAMPHNPALVWVMDSLAAAAEAERLDADRYVDQLFASRSDARAFRLILRDAGADCWVSDRHHHALRKLGCATMDANAYPAIASFFDPAV</sequence>
<dbReference type="RefSeq" id="WP_121278442.1">
    <property type="nucleotide sequence ID" value="NZ_RBZV01000005.1"/>
</dbReference>
<comment type="caution">
    <text evidence="1">The sequence shown here is derived from an EMBL/GenBank/DDBJ whole genome shotgun (WGS) entry which is preliminary data.</text>
</comment>
<dbReference type="Proteomes" id="UP000280434">
    <property type="component" value="Unassembled WGS sequence"/>
</dbReference>
<dbReference type="EMBL" id="RBZV01000005">
    <property type="protein sequence ID" value="RKP47496.1"/>
    <property type="molecule type" value="Genomic_DNA"/>
</dbReference>
<accession>A0A494XG18</accession>
<gene>
    <name evidence="1" type="ORF">D7S89_14760</name>
</gene>
<proteinExistence type="predicted"/>
<dbReference type="AlphaFoldDB" id="A0A494XG18"/>
<name>A0A494XG18_9BURK</name>
<dbReference type="OrthoDB" id="9102629at2"/>
<protein>
    <submittedName>
        <fullName evidence="1">Uncharacterized protein</fullName>
    </submittedName>
</protein>
<evidence type="ECO:0000313" key="1">
    <source>
        <dbReference type="EMBL" id="RKP47496.1"/>
    </source>
</evidence>